<dbReference type="GO" id="GO:0005778">
    <property type="term" value="C:peroxisomal membrane"/>
    <property type="evidence" value="ECO:0007669"/>
    <property type="project" value="TreeGrafter"/>
</dbReference>
<dbReference type="OrthoDB" id="778113at2759"/>
<keyword evidence="8" id="KW-1185">Reference proteome</keyword>
<organism evidence="7 8">
    <name type="scientific">Colocasia esculenta</name>
    <name type="common">Wild taro</name>
    <name type="synonym">Arum esculentum</name>
    <dbReference type="NCBI Taxonomy" id="4460"/>
    <lineage>
        <taxon>Eukaryota</taxon>
        <taxon>Viridiplantae</taxon>
        <taxon>Streptophyta</taxon>
        <taxon>Embryophyta</taxon>
        <taxon>Tracheophyta</taxon>
        <taxon>Spermatophyta</taxon>
        <taxon>Magnoliopsida</taxon>
        <taxon>Liliopsida</taxon>
        <taxon>Araceae</taxon>
        <taxon>Aroideae</taxon>
        <taxon>Colocasieae</taxon>
        <taxon>Colocasia</taxon>
    </lineage>
</organism>
<sequence length="335" mass="36787">MARGSRLFLWTSSSKPPRYEHQTPHRAPAAASAEAMPVKASDALPLHVRLNKHRFFFPLIFLALYYLMLRWREKVRVRAPLNVLTFLDVAAVLAFVSSVLYLLNFFKLGLFQPGIVPRGADEDGDVIAPADDPRCPPLPFGPLPLTPSKMAAASVPSLTPADPVMVSAEDEEIVQAVLDGTIPSYSLESWLCNCRRAAGVRRDALRRATGRSLDWLPLCGFDYKSILGQCCEIAVGYVTLPVGIAGPMLLDRKLYHVPMATTEGCLVASVNRGLKAIRDSGGSMSVVLRDSMTRAPAVRFGSAKRAVELRVYLEDPLNFDTLSAVFNKSSRFARL</sequence>
<keyword evidence="6" id="KW-1133">Transmembrane helix</keyword>
<keyword evidence="3" id="KW-0560">Oxidoreductase</keyword>
<evidence type="ECO:0000256" key="6">
    <source>
        <dbReference type="SAM" id="Phobius"/>
    </source>
</evidence>
<comment type="caution">
    <text evidence="7">The sequence shown here is derived from an EMBL/GenBank/DDBJ whole genome shotgun (WGS) entry which is preliminary data.</text>
</comment>
<evidence type="ECO:0000256" key="5">
    <source>
        <dbReference type="SAM" id="MobiDB-lite"/>
    </source>
</evidence>
<dbReference type="EMBL" id="NMUH01000157">
    <property type="protein sequence ID" value="MQL73221.1"/>
    <property type="molecule type" value="Genomic_DNA"/>
</dbReference>
<dbReference type="GO" id="GO:0005789">
    <property type="term" value="C:endoplasmic reticulum membrane"/>
    <property type="evidence" value="ECO:0007669"/>
    <property type="project" value="TreeGrafter"/>
</dbReference>
<dbReference type="AlphaFoldDB" id="A0A843TQ82"/>
<gene>
    <name evidence="7" type="ORF">Taro_005556</name>
</gene>
<dbReference type="Gene3D" id="1.10.3270.10">
    <property type="entry name" value="HMGR, N-terminal domain"/>
    <property type="match status" value="1"/>
</dbReference>
<protein>
    <recommendedName>
        <fullName evidence="9">Hydroxymethylglutaryl-CoA reductase (NADPH)</fullName>
    </recommendedName>
</protein>
<dbReference type="PANTHER" id="PTHR10572">
    <property type="entry name" value="3-HYDROXY-3-METHYLGLUTARYL-COENZYME A REDUCTASE"/>
    <property type="match status" value="1"/>
</dbReference>
<comment type="pathway">
    <text evidence="1">Metabolic intermediate biosynthesis; (R)-mevalonate biosynthesis; (R)-mevalonate from acetyl-CoA: step 3/3.</text>
</comment>
<dbReference type="InterPro" id="IPR009029">
    <property type="entry name" value="HMG_CoA_Rdtase_sub-bd_dom_sf"/>
</dbReference>
<dbReference type="SUPFAM" id="SSF55035">
    <property type="entry name" value="NAD-binding domain of HMG-CoA reductase"/>
    <property type="match status" value="1"/>
</dbReference>
<dbReference type="Gene3D" id="3.90.770.10">
    <property type="entry name" value="3-hydroxy-3-methylglutaryl-coenzyme A Reductase, Chain A, domain 2"/>
    <property type="match status" value="1"/>
</dbReference>
<dbReference type="InterPro" id="IPR023074">
    <property type="entry name" value="HMG_CoA_Rdtase_cat_sf"/>
</dbReference>
<dbReference type="GO" id="GO:0015936">
    <property type="term" value="P:coenzyme A metabolic process"/>
    <property type="evidence" value="ECO:0007669"/>
    <property type="project" value="InterPro"/>
</dbReference>
<dbReference type="PROSITE" id="PS50065">
    <property type="entry name" value="HMG_COA_REDUCTASE_4"/>
    <property type="match status" value="1"/>
</dbReference>
<evidence type="ECO:0000256" key="3">
    <source>
        <dbReference type="ARBA" id="ARBA00023002"/>
    </source>
</evidence>
<reference evidence="7" key="1">
    <citation type="submission" date="2017-07" db="EMBL/GenBank/DDBJ databases">
        <title>Taro Niue Genome Assembly and Annotation.</title>
        <authorList>
            <person name="Atibalentja N."/>
            <person name="Keating K."/>
            <person name="Fields C.J."/>
        </authorList>
    </citation>
    <scope>NUCLEOTIDE SEQUENCE</scope>
    <source>
        <strain evidence="7">Niue_2</strain>
        <tissue evidence="7">Leaf</tissue>
    </source>
</reference>
<evidence type="ECO:0000313" key="8">
    <source>
        <dbReference type="Proteomes" id="UP000652761"/>
    </source>
</evidence>
<dbReference type="InterPro" id="IPR002202">
    <property type="entry name" value="HMG_CoA_Rdtase"/>
</dbReference>
<dbReference type="GO" id="GO:0008299">
    <property type="term" value="P:isoprenoid biosynthetic process"/>
    <property type="evidence" value="ECO:0007669"/>
    <property type="project" value="UniProtKB-KW"/>
</dbReference>
<feature type="transmembrane region" description="Helical" evidence="6">
    <location>
        <begin position="83"/>
        <end position="103"/>
    </location>
</feature>
<dbReference type="Pfam" id="PF00368">
    <property type="entry name" value="HMG-CoA_red"/>
    <property type="match status" value="1"/>
</dbReference>
<keyword evidence="6" id="KW-0472">Membrane</keyword>
<dbReference type="PRINTS" id="PR00071">
    <property type="entry name" value="HMGCOARDTASE"/>
</dbReference>
<dbReference type="GO" id="GO:0004420">
    <property type="term" value="F:hydroxymethylglutaryl-CoA reductase (NADPH) activity"/>
    <property type="evidence" value="ECO:0007669"/>
    <property type="project" value="InterPro"/>
</dbReference>
<evidence type="ECO:0000256" key="2">
    <source>
        <dbReference type="ARBA" id="ARBA00007661"/>
    </source>
</evidence>
<dbReference type="InterPro" id="IPR023282">
    <property type="entry name" value="HMG_CoA_Rdtase_N"/>
</dbReference>
<dbReference type="InterPro" id="IPR009023">
    <property type="entry name" value="HMG_CoA_Rdtase_NAD(P)-bd_sf"/>
</dbReference>
<dbReference type="Proteomes" id="UP000652761">
    <property type="component" value="Unassembled WGS sequence"/>
</dbReference>
<evidence type="ECO:0000313" key="7">
    <source>
        <dbReference type="EMBL" id="MQL73221.1"/>
    </source>
</evidence>
<evidence type="ECO:0000256" key="1">
    <source>
        <dbReference type="ARBA" id="ARBA00005084"/>
    </source>
</evidence>
<proteinExistence type="inferred from homology"/>
<evidence type="ECO:0008006" key="9">
    <source>
        <dbReference type="Google" id="ProtNLM"/>
    </source>
</evidence>
<dbReference type="PANTHER" id="PTHR10572:SF24">
    <property type="entry name" value="3-HYDROXY-3-METHYLGLUTARYL-COENZYME A REDUCTASE"/>
    <property type="match status" value="1"/>
</dbReference>
<feature type="region of interest" description="Disordered" evidence="5">
    <location>
        <begin position="13"/>
        <end position="32"/>
    </location>
</feature>
<keyword evidence="6" id="KW-0812">Transmembrane</keyword>
<dbReference type="SUPFAM" id="SSF56542">
    <property type="entry name" value="Substrate-binding domain of HMG-CoA reductase"/>
    <property type="match status" value="1"/>
</dbReference>
<accession>A0A843TQ82</accession>
<feature type="transmembrane region" description="Helical" evidence="6">
    <location>
        <begin position="55"/>
        <end position="71"/>
    </location>
</feature>
<name>A0A843TQ82_COLES</name>
<comment type="similarity">
    <text evidence="2">Belongs to the HMG-CoA reductase family.</text>
</comment>
<dbReference type="FunFam" id="1.10.3270.10:FF:000002">
    <property type="entry name" value="3-hydroxy-3-methylglutaryl coenzyme A reductase"/>
    <property type="match status" value="1"/>
</dbReference>
<dbReference type="GO" id="GO:0016126">
    <property type="term" value="P:sterol biosynthetic process"/>
    <property type="evidence" value="ECO:0007669"/>
    <property type="project" value="TreeGrafter"/>
</dbReference>
<dbReference type="UniPathway" id="UPA00058">
    <property type="reaction ID" value="UER00103"/>
</dbReference>
<keyword evidence="4" id="KW-0414">Isoprene biosynthesis</keyword>
<evidence type="ECO:0000256" key="4">
    <source>
        <dbReference type="ARBA" id="ARBA00023229"/>
    </source>
</evidence>